<name>A0A8J3A3L9_9PROT</name>
<dbReference type="EMBL" id="VCJR02000003">
    <property type="protein sequence ID" value="NHK29010.1"/>
    <property type="molecule type" value="Genomic_DNA"/>
</dbReference>
<dbReference type="Pfam" id="PF04134">
    <property type="entry name" value="DCC1-like"/>
    <property type="match status" value="1"/>
</dbReference>
<dbReference type="Proteomes" id="UP000818603">
    <property type="component" value="Unassembled WGS sequence"/>
</dbReference>
<gene>
    <name evidence="1" type="primary">yuxK</name>
    <name evidence="2" type="ORF">FF098_013890</name>
    <name evidence="1" type="ORF">GCM10011355_29230</name>
</gene>
<dbReference type="InterPro" id="IPR052927">
    <property type="entry name" value="DCC_oxidoreductase"/>
</dbReference>
<proteinExistence type="predicted"/>
<evidence type="ECO:0000313" key="4">
    <source>
        <dbReference type="Proteomes" id="UP000818603"/>
    </source>
</evidence>
<dbReference type="InterPro" id="IPR007263">
    <property type="entry name" value="DCC1-like"/>
</dbReference>
<keyword evidence="4" id="KW-1185">Reference proteome</keyword>
<dbReference type="PANTHER" id="PTHR33639:SF2">
    <property type="entry name" value="DUF393 DOMAIN-CONTAINING PROTEIN"/>
    <property type="match status" value="1"/>
</dbReference>
<dbReference type="PANTHER" id="PTHR33639">
    <property type="entry name" value="THIOL-DISULFIDE OXIDOREDUCTASE DCC"/>
    <property type="match status" value="1"/>
</dbReference>
<reference evidence="1" key="1">
    <citation type="journal article" date="2014" name="Int. J. Syst. Evol. Microbiol.">
        <title>Complete genome sequence of Corynebacterium casei LMG S-19264T (=DSM 44701T), isolated from a smear-ripened cheese.</title>
        <authorList>
            <consortium name="US DOE Joint Genome Institute (JGI-PGF)"/>
            <person name="Walter F."/>
            <person name="Albersmeier A."/>
            <person name="Kalinowski J."/>
            <person name="Ruckert C."/>
        </authorList>
    </citation>
    <scope>NUCLEOTIDE SEQUENCE</scope>
    <source>
        <strain evidence="1">CGMCC 1.14984</strain>
    </source>
</reference>
<dbReference type="AlphaFoldDB" id="A0A8J3A3L9"/>
<dbReference type="EMBL" id="BMGZ01000003">
    <property type="protein sequence ID" value="GGI00588.1"/>
    <property type="molecule type" value="Genomic_DNA"/>
</dbReference>
<reference evidence="1" key="3">
    <citation type="submission" date="2020-09" db="EMBL/GenBank/DDBJ databases">
        <authorList>
            <person name="Sun Q."/>
            <person name="Zhou Y."/>
        </authorList>
    </citation>
    <scope>NUCLEOTIDE SEQUENCE</scope>
    <source>
        <strain evidence="1">CGMCC 1.14984</strain>
    </source>
</reference>
<organism evidence="1 3">
    <name type="scientific">Aquisalinus luteolus</name>
    <dbReference type="NCBI Taxonomy" id="1566827"/>
    <lineage>
        <taxon>Bacteria</taxon>
        <taxon>Pseudomonadati</taxon>
        <taxon>Pseudomonadota</taxon>
        <taxon>Alphaproteobacteria</taxon>
        <taxon>Parvularculales</taxon>
        <taxon>Parvularculaceae</taxon>
        <taxon>Aquisalinus</taxon>
    </lineage>
</organism>
<accession>A0A8J3A3L9</accession>
<evidence type="ECO:0000313" key="1">
    <source>
        <dbReference type="EMBL" id="GGI00588.1"/>
    </source>
</evidence>
<comment type="caution">
    <text evidence="1">The sequence shown here is derived from an EMBL/GenBank/DDBJ whole genome shotgun (WGS) entry which is preliminary data.</text>
</comment>
<evidence type="ECO:0000313" key="2">
    <source>
        <dbReference type="EMBL" id="NHK29010.1"/>
    </source>
</evidence>
<reference evidence="2 4" key="2">
    <citation type="submission" date="2020-02" db="EMBL/GenBank/DDBJ databases">
        <title>Genome sequence of Parvularcula flava strain NH6-79.</title>
        <authorList>
            <person name="Abdul Karim M.H."/>
            <person name="Lam M.Q."/>
            <person name="Chen S.J."/>
            <person name="Yahya A."/>
            <person name="Shahir S."/>
            <person name="Shamsir M.S."/>
            <person name="Chong C.S."/>
        </authorList>
    </citation>
    <scope>NUCLEOTIDE SEQUENCE [LARGE SCALE GENOMIC DNA]</scope>
    <source>
        <strain evidence="2 4">NH6-79</strain>
    </source>
</reference>
<dbReference type="Proteomes" id="UP000621856">
    <property type="component" value="Unassembled WGS sequence"/>
</dbReference>
<sequence length="137" mass="15573">MPVHSDHPVIVFDGVCNLCNGSVQFVLKRDDAGLFRFASVQSMTGSRMVREAGYDPQDPSTFLLVESGRAYEKSDAVIRILSRLNHPWPLISKAMSVVPRFIRDPGYRLVARNRYRLFGKRDTCMIPSPGVRERFLD</sequence>
<protein>
    <submittedName>
        <fullName evidence="2">Thiol-disulfide oxidoreductase DCC family protein</fullName>
    </submittedName>
</protein>
<evidence type="ECO:0000313" key="3">
    <source>
        <dbReference type="Proteomes" id="UP000621856"/>
    </source>
</evidence>
<dbReference type="GO" id="GO:0015035">
    <property type="term" value="F:protein-disulfide reductase activity"/>
    <property type="evidence" value="ECO:0007669"/>
    <property type="project" value="InterPro"/>
</dbReference>